<gene>
    <name evidence="2" type="ORF">M9Y10_029390</name>
</gene>
<keyword evidence="1" id="KW-0472">Membrane</keyword>
<accession>A0ABR2KMM4</accession>
<keyword evidence="1" id="KW-0812">Transmembrane</keyword>
<proteinExistence type="predicted"/>
<keyword evidence="3" id="KW-1185">Reference proteome</keyword>
<dbReference type="Proteomes" id="UP001470230">
    <property type="component" value="Unassembled WGS sequence"/>
</dbReference>
<sequence length="161" mass="18734">MIFILFQSTLCHVVINFANKYWRPNLTLYMKPLDTVDIKYKRGLWSFFLDMKKNKDLYLDVTAGNKTKEIEEHGPFNSKSGIIGARFPDCNYTLKFSNEGIEKTKLAKITFSDFSYATNAFSDNFIYKQEPTPGTFILFVISTYTSFYIFSLFLSVCCNIY</sequence>
<protein>
    <submittedName>
        <fullName evidence="2">Uncharacterized protein</fullName>
    </submittedName>
</protein>
<evidence type="ECO:0000313" key="2">
    <source>
        <dbReference type="EMBL" id="KAK8892167.1"/>
    </source>
</evidence>
<organism evidence="2 3">
    <name type="scientific">Tritrichomonas musculus</name>
    <dbReference type="NCBI Taxonomy" id="1915356"/>
    <lineage>
        <taxon>Eukaryota</taxon>
        <taxon>Metamonada</taxon>
        <taxon>Parabasalia</taxon>
        <taxon>Tritrichomonadida</taxon>
        <taxon>Tritrichomonadidae</taxon>
        <taxon>Tritrichomonas</taxon>
    </lineage>
</organism>
<dbReference type="EMBL" id="JAPFFF010000004">
    <property type="protein sequence ID" value="KAK8892167.1"/>
    <property type="molecule type" value="Genomic_DNA"/>
</dbReference>
<reference evidence="2 3" key="1">
    <citation type="submission" date="2024-04" db="EMBL/GenBank/DDBJ databases">
        <title>Tritrichomonas musculus Genome.</title>
        <authorList>
            <person name="Alves-Ferreira E."/>
            <person name="Grigg M."/>
            <person name="Lorenzi H."/>
            <person name="Galac M."/>
        </authorList>
    </citation>
    <scope>NUCLEOTIDE SEQUENCE [LARGE SCALE GENOMIC DNA]</scope>
    <source>
        <strain evidence="2 3">EAF2021</strain>
    </source>
</reference>
<evidence type="ECO:0000256" key="1">
    <source>
        <dbReference type="SAM" id="Phobius"/>
    </source>
</evidence>
<comment type="caution">
    <text evidence="2">The sequence shown here is derived from an EMBL/GenBank/DDBJ whole genome shotgun (WGS) entry which is preliminary data.</text>
</comment>
<feature type="transmembrane region" description="Helical" evidence="1">
    <location>
        <begin position="136"/>
        <end position="160"/>
    </location>
</feature>
<evidence type="ECO:0000313" key="3">
    <source>
        <dbReference type="Proteomes" id="UP001470230"/>
    </source>
</evidence>
<name>A0ABR2KMM4_9EUKA</name>
<keyword evidence="1" id="KW-1133">Transmembrane helix</keyword>